<reference evidence="2 3" key="1">
    <citation type="submission" date="2019-09" db="EMBL/GenBank/DDBJ databases">
        <title>YIM 132180 draft genome.</title>
        <authorList>
            <person name="Zhang K."/>
        </authorList>
    </citation>
    <scope>NUCLEOTIDE SEQUENCE [LARGE SCALE GENOMIC DNA]</scope>
    <source>
        <strain evidence="2 3">YIM 132180</strain>
    </source>
</reference>
<evidence type="ECO:0000259" key="1">
    <source>
        <dbReference type="PROSITE" id="PS51186"/>
    </source>
</evidence>
<dbReference type="InterPro" id="IPR051822">
    <property type="entry name" value="Glycosyl_Hydrolase_84"/>
</dbReference>
<comment type="caution">
    <text evidence="2">The sequence shown here is derived from an EMBL/GenBank/DDBJ whole genome shotgun (WGS) entry which is preliminary data.</text>
</comment>
<dbReference type="PANTHER" id="PTHR13170:SF16">
    <property type="entry name" value="PROTEIN O-GLCNACASE"/>
    <property type="match status" value="1"/>
</dbReference>
<evidence type="ECO:0000313" key="2">
    <source>
        <dbReference type="EMBL" id="KAB0676418.1"/>
    </source>
</evidence>
<keyword evidence="2" id="KW-0808">Transferase</keyword>
<protein>
    <submittedName>
        <fullName evidence="2">GNAT family N-acetyltransferase</fullName>
    </submittedName>
</protein>
<feature type="domain" description="N-acetyltransferase" evidence="1">
    <location>
        <begin position="3"/>
        <end position="197"/>
    </location>
</feature>
<dbReference type="InterPro" id="IPR000182">
    <property type="entry name" value="GNAT_dom"/>
</dbReference>
<dbReference type="Pfam" id="PF00583">
    <property type="entry name" value="Acetyltransf_1"/>
    <property type="match status" value="1"/>
</dbReference>
<gene>
    <name evidence="2" type="ORF">F6X38_21210</name>
</gene>
<proteinExistence type="predicted"/>
<dbReference type="EMBL" id="VZDO01000023">
    <property type="protein sequence ID" value="KAB0676418.1"/>
    <property type="molecule type" value="Genomic_DNA"/>
</dbReference>
<accession>A0A7V7TUN8</accession>
<sequence length="197" mass="21638">MTIEIRQAGEDDREALFRICLLTSRSGTDGSADYSDPHYPGYVWAVPYLELEPAHAFVLADGGKPIGYVVGAPDTLAFEADLEHRWWPELRSRHAASQPRAPSDARVLEYIGAPERTDPALAARYPAHLHINILPGAQGGGWGRRLIKTELESLREAGAPAVHLGVSLTNERALGFYRHLGFAEIERGEGVTMGMRL</sequence>
<dbReference type="PROSITE" id="PS51186">
    <property type="entry name" value="GNAT"/>
    <property type="match status" value="1"/>
</dbReference>
<dbReference type="InterPro" id="IPR016181">
    <property type="entry name" value="Acyl_CoA_acyltransferase"/>
</dbReference>
<dbReference type="SUPFAM" id="SSF55729">
    <property type="entry name" value="Acyl-CoA N-acyltransferases (Nat)"/>
    <property type="match status" value="1"/>
</dbReference>
<evidence type="ECO:0000313" key="3">
    <source>
        <dbReference type="Proteomes" id="UP000432089"/>
    </source>
</evidence>
<dbReference type="PANTHER" id="PTHR13170">
    <property type="entry name" value="O-GLCNACASE"/>
    <property type="match status" value="1"/>
</dbReference>
<dbReference type="GO" id="GO:0016747">
    <property type="term" value="F:acyltransferase activity, transferring groups other than amino-acyl groups"/>
    <property type="evidence" value="ECO:0007669"/>
    <property type="project" value="InterPro"/>
</dbReference>
<name>A0A7V7TUN8_9HYPH</name>
<dbReference type="Proteomes" id="UP000432089">
    <property type="component" value="Unassembled WGS sequence"/>
</dbReference>
<organism evidence="2 3">
    <name type="scientific">Plantimonas leprariae</name>
    <dbReference type="NCBI Taxonomy" id="2615207"/>
    <lineage>
        <taxon>Bacteria</taxon>
        <taxon>Pseudomonadati</taxon>
        <taxon>Pseudomonadota</taxon>
        <taxon>Alphaproteobacteria</taxon>
        <taxon>Hyphomicrobiales</taxon>
        <taxon>Aurantimonadaceae</taxon>
        <taxon>Plantimonas</taxon>
    </lineage>
</organism>
<dbReference type="AlphaFoldDB" id="A0A7V7TUN8"/>
<keyword evidence="3" id="KW-1185">Reference proteome</keyword>
<dbReference type="RefSeq" id="WP_150973369.1">
    <property type="nucleotide sequence ID" value="NZ_VZDO01000023.1"/>
</dbReference>
<dbReference type="Gene3D" id="3.40.630.30">
    <property type="match status" value="1"/>
</dbReference>